<accession>A0A2P2PYS9</accession>
<protein>
    <submittedName>
        <fullName evidence="1">Uncharacterized protein</fullName>
    </submittedName>
</protein>
<sequence>MMSYLILMNQRLLMSHVGRILQLKTRKSPLWMF</sequence>
<organism evidence="1">
    <name type="scientific">Rhizophora mucronata</name>
    <name type="common">Asiatic mangrove</name>
    <dbReference type="NCBI Taxonomy" id="61149"/>
    <lineage>
        <taxon>Eukaryota</taxon>
        <taxon>Viridiplantae</taxon>
        <taxon>Streptophyta</taxon>
        <taxon>Embryophyta</taxon>
        <taxon>Tracheophyta</taxon>
        <taxon>Spermatophyta</taxon>
        <taxon>Magnoliopsida</taxon>
        <taxon>eudicotyledons</taxon>
        <taxon>Gunneridae</taxon>
        <taxon>Pentapetalae</taxon>
        <taxon>rosids</taxon>
        <taxon>fabids</taxon>
        <taxon>Malpighiales</taxon>
        <taxon>Rhizophoraceae</taxon>
        <taxon>Rhizophora</taxon>
    </lineage>
</organism>
<dbReference type="EMBL" id="GGEC01079400">
    <property type="protein sequence ID" value="MBX59884.1"/>
    <property type="molecule type" value="Transcribed_RNA"/>
</dbReference>
<proteinExistence type="predicted"/>
<reference evidence="1" key="1">
    <citation type="submission" date="2018-02" db="EMBL/GenBank/DDBJ databases">
        <title>Rhizophora mucronata_Transcriptome.</title>
        <authorList>
            <person name="Meera S.P."/>
            <person name="Sreeshan A."/>
            <person name="Augustine A."/>
        </authorList>
    </citation>
    <scope>NUCLEOTIDE SEQUENCE</scope>
    <source>
        <tissue evidence="1">Leaf</tissue>
    </source>
</reference>
<name>A0A2P2PYS9_RHIMU</name>
<evidence type="ECO:0000313" key="1">
    <source>
        <dbReference type="EMBL" id="MBX59884.1"/>
    </source>
</evidence>
<dbReference type="AlphaFoldDB" id="A0A2P2PYS9"/>